<dbReference type="GO" id="GO:0005886">
    <property type="term" value="C:plasma membrane"/>
    <property type="evidence" value="ECO:0007669"/>
    <property type="project" value="UniProtKB-SubCell"/>
</dbReference>
<accession>B4QY11</accession>
<keyword evidence="5 11" id="KW-1133">Transmembrane helix</keyword>
<dbReference type="OrthoDB" id="10034726at2759"/>
<dbReference type="GO" id="GO:0004993">
    <property type="term" value="F:G protein-coupled serotonin receptor activity"/>
    <property type="evidence" value="ECO:0007669"/>
    <property type="project" value="EnsemblMetazoa"/>
</dbReference>
<dbReference type="GO" id="GO:0007210">
    <property type="term" value="P:serotonin receptor signaling pathway"/>
    <property type="evidence" value="ECO:0007669"/>
    <property type="project" value="EnsemblMetazoa"/>
</dbReference>
<evidence type="ECO:0000313" key="14">
    <source>
        <dbReference type="Proteomes" id="UP000000304"/>
    </source>
</evidence>
<sequence>MEEDVYASLGAYNDSGGDDWSSSEHLVLWEEDEAQRPAANATSRHNQLQVARWNATGNATISATFEDVPFDANNYWALLALVLVLGTAAGNILVCLAIAWERRLQNVTNYFLMSLAITDLMVAVLVMPLGILTLVKVEEYNNQSQRQKRGKDIQARTSCDVANTRHELHLMKLLVGMALAVCRLHYVSDISIKAGKHVATLMTVLFVRFGSHYKHKHKHEHGHQYKQKGRRTHTWSNPWQSGQCSKKEDQQMAACYIKCEKYCSGSDRSSCCCSCRGTRPPTGGKKGRNRDLPAVKGFAEGPATEAEISSEQQALDPKD</sequence>
<comment type="similarity">
    <text evidence="2">Belongs to the G-protein coupled receptor 1 family.</text>
</comment>
<dbReference type="SUPFAM" id="SSF81321">
    <property type="entry name" value="Family A G protein-coupled receptor-like"/>
    <property type="match status" value="1"/>
</dbReference>
<gene>
    <name evidence="13" type="primary">Dsim\GD18553</name>
    <name evidence="13" type="ORF">Dsim_GD18553</name>
</gene>
<evidence type="ECO:0000256" key="10">
    <source>
        <dbReference type="SAM" id="MobiDB-lite"/>
    </source>
</evidence>
<keyword evidence="14" id="KW-1185">Reference proteome</keyword>
<keyword evidence="7 11" id="KW-0472">Membrane</keyword>
<dbReference type="OMA" id="GSHYKHK"/>
<keyword evidence="4 11" id="KW-0812">Transmembrane</keyword>
<protein>
    <submittedName>
        <fullName evidence="13">GD18553</fullName>
    </submittedName>
</protein>
<evidence type="ECO:0000313" key="13">
    <source>
        <dbReference type="EMBL" id="EDX13748.1"/>
    </source>
</evidence>
<name>B4QY11_DROSI</name>
<evidence type="ECO:0000256" key="2">
    <source>
        <dbReference type="ARBA" id="ARBA00010663"/>
    </source>
</evidence>
<reference evidence="13 14" key="1">
    <citation type="journal article" date="2007" name="Nature">
        <title>Evolution of genes and genomes on the Drosophila phylogeny.</title>
        <authorList>
            <consortium name="Drosophila 12 Genomes Consortium"/>
            <person name="Clark A.G."/>
            <person name="Eisen M.B."/>
            <person name="Smith D.R."/>
            <person name="Bergman C.M."/>
            <person name="Oliver B."/>
            <person name="Markow T.A."/>
            <person name="Kaufman T.C."/>
            <person name="Kellis M."/>
            <person name="Gelbart W."/>
            <person name="Iyer V.N."/>
            <person name="Pollard D.A."/>
            <person name="Sackton T.B."/>
            <person name="Larracuente A.M."/>
            <person name="Singh N.D."/>
            <person name="Abad J.P."/>
            <person name="Abt D.N."/>
            <person name="Adryan B."/>
            <person name="Aguade M."/>
            <person name="Akashi H."/>
            <person name="Anderson W.W."/>
            <person name="Aquadro C.F."/>
            <person name="Ardell D.H."/>
            <person name="Arguello R."/>
            <person name="Artieri C.G."/>
            <person name="Barbash D.A."/>
            <person name="Barker D."/>
            <person name="Barsanti P."/>
            <person name="Batterham P."/>
            <person name="Batzoglou S."/>
            <person name="Begun D."/>
            <person name="Bhutkar A."/>
            <person name="Blanco E."/>
            <person name="Bosak S.A."/>
            <person name="Bradley R.K."/>
            <person name="Brand A.D."/>
            <person name="Brent M.R."/>
            <person name="Brooks A.N."/>
            <person name="Brown R.H."/>
            <person name="Butlin R.K."/>
            <person name="Caggese C."/>
            <person name="Calvi B.R."/>
            <person name="Bernardo de Carvalho A."/>
            <person name="Caspi A."/>
            <person name="Castrezana S."/>
            <person name="Celniker S.E."/>
            <person name="Chang J.L."/>
            <person name="Chapple C."/>
            <person name="Chatterji S."/>
            <person name="Chinwalla A."/>
            <person name="Civetta A."/>
            <person name="Clifton S.W."/>
            <person name="Comeron J.M."/>
            <person name="Costello J.C."/>
            <person name="Coyne J.A."/>
            <person name="Daub J."/>
            <person name="David R.G."/>
            <person name="Delcher A.L."/>
            <person name="Delehaunty K."/>
            <person name="Do C.B."/>
            <person name="Ebling H."/>
            <person name="Edwards K."/>
            <person name="Eickbush T."/>
            <person name="Evans J.D."/>
            <person name="Filipski A."/>
            <person name="Findeiss S."/>
            <person name="Freyhult E."/>
            <person name="Fulton L."/>
            <person name="Fulton R."/>
            <person name="Garcia A.C."/>
            <person name="Gardiner A."/>
            <person name="Garfield D.A."/>
            <person name="Garvin B.E."/>
            <person name="Gibson G."/>
            <person name="Gilbert D."/>
            <person name="Gnerre S."/>
            <person name="Godfrey J."/>
            <person name="Good R."/>
            <person name="Gotea V."/>
            <person name="Gravely B."/>
            <person name="Greenberg A.J."/>
            <person name="Griffiths-Jones S."/>
            <person name="Gross S."/>
            <person name="Guigo R."/>
            <person name="Gustafson E.A."/>
            <person name="Haerty W."/>
            <person name="Hahn M.W."/>
            <person name="Halligan D.L."/>
            <person name="Halpern A.L."/>
            <person name="Halter G.M."/>
            <person name="Han M.V."/>
            <person name="Heger A."/>
            <person name="Hillier L."/>
            <person name="Hinrichs A.S."/>
            <person name="Holmes I."/>
            <person name="Hoskins R.A."/>
            <person name="Hubisz M.J."/>
            <person name="Hultmark D."/>
            <person name="Huntley M.A."/>
            <person name="Jaffe D.B."/>
            <person name="Jagadeeshan S."/>
            <person name="Jeck W.R."/>
            <person name="Johnson J."/>
            <person name="Jones C.D."/>
            <person name="Jordan W.C."/>
            <person name="Karpen G.H."/>
            <person name="Kataoka E."/>
            <person name="Keightley P.D."/>
            <person name="Kheradpour P."/>
            <person name="Kirkness E.F."/>
            <person name="Koerich L.B."/>
            <person name="Kristiansen K."/>
            <person name="Kudrna D."/>
            <person name="Kulathinal R.J."/>
            <person name="Kumar S."/>
            <person name="Kwok R."/>
            <person name="Lander E."/>
            <person name="Langley C.H."/>
            <person name="Lapoint R."/>
            <person name="Lazzaro B.P."/>
            <person name="Lee S.J."/>
            <person name="Levesque L."/>
            <person name="Li R."/>
            <person name="Lin C.F."/>
            <person name="Lin M.F."/>
            <person name="Lindblad-Toh K."/>
            <person name="Llopart A."/>
            <person name="Long M."/>
            <person name="Low L."/>
            <person name="Lozovsky E."/>
            <person name="Lu J."/>
            <person name="Luo M."/>
            <person name="Machado C.A."/>
            <person name="Makalowski W."/>
            <person name="Marzo M."/>
            <person name="Matsuda M."/>
            <person name="Matzkin L."/>
            <person name="McAllister B."/>
            <person name="McBride C.S."/>
            <person name="McKernan B."/>
            <person name="McKernan K."/>
            <person name="Mendez-Lago M."/>
            <person name="Minx P."/>
            <person name="Mollenhauer M.U."/>
            <person name="Montooth K."/>
            <person name="Mount S.M."/>
            <person name="Mu X."/>
            <person name="Myers E."/>
            <person name="Negre B."/>
            <person name="Newfeld S."/>
            <person name="Nielsen R."/>
            <person name="Noor M.A."/>
            <person name="O'Grady P."/>
            <person name="Pachter L."/>
            <person name="Papaceit M."/>
            <person name="Parisi M.J."/>
            <person name="Parisi M."/>
            <person name="Parts L."/>
            <person name="Pedersen J.S."/>
            <person name="Pesole G."/>
            <person name="Phillippy A.M."/>
            <person name="Ponting C.P."/>
            <person name="Pop M."/>
            <person name="Porcelli D."/>
            <person name="Powell J.R."/>
            <person name="Prohaska S."/>
            <person name="Pruitt K."/>
            <person name="Puig M."/>
            <person name="Quesneville H."/>
            <person name="Ram K.R."/>
            <person name="Rand D."/>
            <person name="Rasmussen M.D."/>
            <person name="Reed L.K."/>
            <person name="Reenan R."/>
            <person name="Reily A."/>
            <person name="Remington K.A."/>
            <person name="Rieger T.T."/>
            <person name="Ritchie M.G."/>
            <person name="Robin C."/>
            <person name="Rogers Y.H."/>
            <person name="Rohde C."/>
            <person name="Rozas J."/>
            <person name="Rubenfield M.J."/>
            <person name="Ruiz A."/>
            <person name="Russo S."/>
            <person name="Salzberg S.L."/>
            <person name="Sanchez-Gracia A."/>
            <person name="Saranga D.J."/>
            <person name="Sato H."/>
            <person name="Schaeffer S.W."/>
            <person name="Schatz M.C."/>
            <person name="Schlenke T."/>
            <person name="Schwartz R."/>
            <person name="Segarra C."/>
            <person name="Singh R.S."/>
            <person name="Sirot L."/>
            <person name="Sirota M."/>
            <person name="Sisneros N.B."/>
            <person name="Smith C.D."/>
            <person name="Smith T.F."/>
            <person name="Spieth J."/>
            <person name="Stage D.E."/>
            <person name="Stark A."/>
            <person name="Stephan W."/>
            <person name="Strausberg R.L."/>
            <person name="Strempel S."/>
            <person name="Sturgill D."/>
            <person name="Sutton G."/>
            <person name="Sutton G.G."/>
            <person name="Tao W."/>
            <person name="Teichmann S."/>
            <person name="Tobari Y.N."/>
            <person name="Tomimura Y."/>
            <person name="Tsolas J.M."/>
            <person name="Valente V.L."/>
            <person name="Venter E."/>
            <person name="Venter J.C."/>
            <person name="Vicario S."/>
            <person name="Vieira F.G."/>
            <person name="Vilella A.J."/>
            <person name="Villasante A."/>
            <person name="Walenz B."/>
            <person name="Wang J."/>
            <person name="Wasserman M."/>
            <person name="Watts T."/>
            <person name="Wilson D."/>
            <person name="Wilson R.K."/>
            <person name="Wing R.A."/>
            <person name="Wolfner M.F."/>
            <person name="Wong A."/>
            <person name="Wong G.K."/>
            <person name="Wu C.I."/>
            <person name="Wu G."/>
            <person name="Yamamoto D."/>
            <person name="Yang H.P."/>
            <person name="Yang S.P."/>
            <person name="Yorke J.A."/>
            <person name="Yoshida K."/>
            <person name="Zdobnov E."/>
            <person name="Zhang P."/>
            <person name="Zhang Y."/>
            <person name="Zimin A.V."/>
            <person name="Baldwin J."/>
            <person name="Abdouelleil A."/>
            <person name="Abdulkadir J."/>
            <person name="Abebe A."/>
            <person name="Abera B."/>
            <person name="Abreu J."/>
            <person name="Acer S.C."/>
            <person name="Aftuck L."/>
            <person name="Alexander A."/>
            <person name="An P."/>
            <person name="Anderson E."/>
            <person name="Anderson S."/>
            <person name="Arachi H."/>
            <person name="Azer M."/>
            <person name="Bachantsang P."/>
            <person name="Barry A."/>
            <person name="Bayul T."/>
            <person name="Berlin A."/>
            <person name="Bessette D."/>
            <person name="Bloom T."/>
            <person name="Blye J."/>
            <person name="Boguslavskiy L."/>
            <person name="Bonnet C."/>
            <person name="Boukhgalter B."/>
            <person name="Bourzgui I."/>
            <person name="Brown A."/>
            <person name="Cahill P."/>
            <person name="Channer S."/>
            <person name="Cheshatsang Y."/>
            <person name="Chuda L."/>
            <person name="Citroen M."/>
            <person name="Collymore A."/>
            <person name="Cooke P."/>
            <person name="Costello M."/>
            <person name="D'Aco K."/>
            <person name="Daza R."/>
            <person name="De Haan G."/>
            <person name="DeGray S."/>
            <person name="DeMaso C."/>
            <person name="Dhargay N."/>
            <person name="Dooley K."/>
            <person name="Dooley E."/>
            <person name="Doricent M."/>
            <person name="Dorje P."/>
            <person name="Dorjee K."/>
            <person name="Dupes A."/>
            <person name="Elong R."/>
            <person name="Falk J."/>
            <person name="Farina A."/>
            <person name="Faro S."/>
            <person name="Ferguson D."/>
            <person name="Fisher S."/>
            <person name="Foley C.D."/>
            <person name="Franke A."/>
            <person name="Friedrich D."/>
            <person name="Gadbois L."/>
            <person name="Gearin G."/>
            <person name="Gearin C.R."/>
            <person name="Giannoukos G."/>
            <person name="Goode T."/>
            <person name="Graham J."/>
            <person name="Grandbois E."/>
            <person name="Grewal S."/>
            <person name="Gyaltsen K."/>
            <person name="Hafez N."/>
            <person name="Hagos B."/>
            <person name="Hall J."/>
            <person name="Henson C."/>
            <person name="Hollinger A."/>
            <person name="Honan T."/>
            <person name="Huard M.D."/>
            <person name="Hughes L."/>
            <person name="Hurhula B."/>
            <person name="Husby M.E."/>
            <person name="Kamat A."/>
            <person name="Kanga B."/>
            <person name="Kashin S."/>
            <person name="Khazanovich D."/>
            <person name="Kisner P."/>
            <person name="Lance K."/>
            <person name="Lara M."/>
            <person name="Lee W."/>
            <person name="Lennon N."/>
            <person name="Letendre F."/>
            <person name="LeVine R."/>
            <person name="Lipovsky A."/>
            <person name="Liu X."/>
            <person name="Liu J."/>
            <person name="Liu S."/>
            <person name="Lokyitsang T."/>
            <person name="Lokyitsang Y."/>
            <person name="Lubonja R."/>
            <person name="Lui A."/>
            <person name="MacDonald P."/>
            <person name="Magnisalis V."/>
            <person name="Maru K."/>
            <person name="Matthews C."/>
            <person name="McCusker W."/>
            <person name="McDonough S."/>
            <person name="Mehta T."/>
            <person name="Meldrim J."/>
            <person name="Meneus L."/>
            <person name="Mihai O."/>
            <person name="Mihalev A."/>
            <person name="Mihova T."/>
            <person name="Mittelman R."/>
            <person name="Mlenga V."/>
            <person name="Montmayeur A."/>
            <person name="Mulrain L."/>
            <person name="Navidi A."/>
            <person name="Naylor J."/>
            <person name="Negash T."/>
            <person name="Nguyen T."/>
            <person name="Nguyen N."/>
            <person name="Nicol R."/>
            <person name="Norbu C."/>
            <person name="Norbu N."/>
            <person name="Novod N."/>
            <person name="O'Neill B."/>
            <person name="Osman S."/>
            <person name="Markiewicz E."/>
            <person name="Oyono O.L."/>
            <person name="Patti C."/>
            <person name="Phunkhang P."/>
            <person name="Pierre F."/>
            <person name="Priest M."/>
            <person name="Raghuraman S."/>
            <person name="Rege F."/>
            <person name="Reyes R."/>
            <person name="Rise C."/>
            <person name="Rogov P."/>
            <person name="Ross K."/>
            <person name="Ryan E."/>
            <person name="Settipalli S."/>
            <person name="Shea T."/>
            <person name="Sherpa N."/>
            <person name="Shi L."/>
            <person name="Shih D."/>
            <person name="Sparrow T."/>
            <person name="Spaulding J."/>
            <person name="Stalker J."/>
            <person name="Stange-Thomann N."/>
            <person name="Stavropoulos S."/>
            <person name="Stone C."/>
            <person name="Strader C."/>
            <person name="Tesfaye S."/>
            <person name="Thomson T."/>
            <person name="Thoulutsang Y."/>
            <person name="Thoulutsang D."/>
            <person name="Topham K."/>
            <person name="Topping I."/>
            <person name="Tsamla T."/>
            <person name="Vassiliev H."/>
            <person name="Vo A."/>
            <person name="Wangchuk T."/>
            <person name="Wangdi T."/>
            <person name="Weiand M."/>
            <person name="Wilkinson J."/>
            <person name="Wilson A."/>
            <person name="Yadav S."/>
            <person name="Young G."/>
            <person name="Yu Q."/>
            <person name="Zembek L."/>
            <person name="Zhong D."/>
            <person name="Zimmer A."/>
            <person name="Zwirko Z."/>
            <person name="Jaffe D.B."/>
            <person name="Alvarez P."/>
            <person name="Brockman W."/>
            <person name="Butler J."/>
            <person name="Chin C."/>
            <person name="Gnerre S."/>
            <person name="Grabherr M."/>
            <person name="Kleber M."/>
            <person name="Mauceli E."/>
            <person name="MacCallum I."/>
        </authorList>
    </citation>
    <scope>NUCLEOTIDE SEQUENCE [LARGE SCALE GENOMIC DNA]</scope>
    <source>
        <strain evidence="14">white501</strain>
    </source>
</reference>
<comment type="subcellular location">
    <subcellularLocation>
        <location evidence="1">Cell membrane</location>
        <topology evidence="1">Multi-pass membrane protein</topology>
    </subcellularLocation>
</comment>
<dbReference type="PANTHER" id="PTHR24248">
    <property type="entry name" value="ADRENERGIC RECEPTOR-RELATED G-PROTEIN COUPLED RECEPTOR"/>
    <property type="match status" value="1"/>
</dbReference>
<evidence type="ECO:0000256" key="1">
    <source>
        <dbReference type="ARBA" id="ARBA00004651"/>
    </source>
</evidence>
<dbReference type="InterPro" id="IPR000276">
    <property type="entry name" value="GPCR_Rhodpsn"/>
</dbReference>
<keyword evidence="9" id="KW-0807">Transducer</keyword>
<feature type="domain" description="G-protein coupled receptors family 1 profile" evidence="12">
    <location>
        <begin position="90"/>
        <end position="129"/>
    </location>
</feature>
<evidence type="ECO:0000256" key="6">
    <source>
        <dbReference type="ARBA" id="ARBA00023040"/>
    </source>
</evidence>
<feature type="transmembrane region" description="Helical" evidence="11">
    <location>
        <begin position="110"/>
        <end position="135"/>
    </location>
</feature>
<proteinExistence type="inferred from homology"/>
<evidence type="ECO:0000259" key="12">
    <source>
        <dbReference type="PROSITE" id="PS50262"/>
    </source>
</evidence>
<dbReference type="PhylomeDB" id="B4QY11"/>
<organism evidence="13 14">
    <name type="scientific">Drosophila simulans</name>
    <name type="common">Fruit fly</name>
    <dbReference type="NCBI Taxonomy" id="7240"/>
    <lineage>
        <taxon>Eukaryota</taxon>
        <taxon>Metazoa</taxon>
        <taxon>Ecdysozoa</taxon>
        <taxon>Arthropoda</taxon>
        <taxon>Hexapoda</taxon>
        <taxon>Insecta</taxon>
        <taxon>Pterygota</taxon>
        <taxon>Neoptera</taxon>
        <taxon>Endopterygota</taxon>
        <taxon>Diptera</taxon>
        <taxon>Brachycera</taxon>
        <taxon>Muscomorpha</taxon>
        <taxon>Ephydroidea</taxon>
        <taxon>Drosophilidae</taxon>
        <taxon>Drosophila</taxon>
        <taxon>Sophophora</taxon>
    </lineage>
</organism>
<dbReference type="AlphaFoldDB" id="B4QY11"/>
<dbReference type="Bgee" id="FBgn0186815">
    <property type="expression patterns" value="Expressed in adult organism"/>
</dbReference>
<dbReference type="Gene3D" id="1.20.1070.10">
    <property type="entry name" value="Rhodopsin 7-helix transmembrane proteins"/>
    <property type="match status" value="1"/>
</dbReference>
<evidence type="ECO:0000256" key="11">
    <source>
        <dbReference type="SAM" id="Phobius"/>
    </source>
</evidence>
<dbReference type="PROSITE" id="PS50262">
    <property type="entry name" value="G_PROTEIN_RECEP_F1_2"/>
    <property type="match status" value="1"/>
</dbReference>
<evidence type="ECO:0000256" key="5">
    <source>
        <dbReference type="ARBA" id="ARBA00022989"/>
    </source>
</evidence>
<evidence type="ECO:0000256" key="4">
    <source>
        <dbReference type="ARBA" id="ARBA00022692"/>
    </source>
</evidence>
<feature type="region of interest" description="Disordered" evidence="10">
    <location>
        <begin position="279"/>
        <end position="319"/>
    </location>
</feature>
<feature type="transmembrane region" description="Helical" evidence="11">
    <location>
        <begin position="75"/>
        <end position="98"/>
    </location>
</feature>
<dbReference type="PRINTS" id="PR00237">
    <property type="entry name" value="GPCRRHODOPSN"/>
</dbReference>
<dbReference type="EMBL" id="CM000364">
    <property type="protein sequence ID" value="EDX13748.1"/>
    <property type="molecule type" value="Genomic_DNA"/>
</dbReference>
<keyword evidence="6" id="KW-0297">G-protein coupled receptor</keyword>
<evidence type="ECO:0000256" key="3">
    <source>
        <dbReference type="ARBA" id="ARBA00022475"/>
    </source>
</evidence>
<evidence type="ECO:0000256" key="8">
    <source>
        <dbReference type="ARBA" id="ARBA00023170"/>
    </source>
</evidence>
<dbReference type="HOGENOM" id="CLU_072678_0_0_1"/>
<evidence type="ECO:0000256" key="9">
    <source>
        <dbReference type="ARBA" id="ARBA00023224"/>
    </source>
</evidence>
<keyword evidence="3" id="KW-1003">Cell membrane</keyword>
<dbReference type="Proteomes" id="UP000000304">
    <property type="component" value="Chromosome 3R"/>
</dbReference>
<keyword evidence="8" id="KW-0675">Receptor</keyword>
<evidence type="ECO:0000256" key="7">
    <source>
        <dbReference type="ARBA" id="ARBA00023136"/>
    </source>
</evidence>
<dbReference type="Pfam" id="PF00001">
    <property type="entry name" value="7tm_1"/>
    <property type="match status" value="1"/>
</dbReference>
<dbReference type="InterPro" id="IPR017452">
    <property type="entry name" value="GPCR_Rhodpsn_7TM"/>
</dbReference>